<keyword evidence="2" id="KW-1185">Reference proteome</keyword>
<sequence>MTYRYIFKNEKLISATTITLDQQNPDQMESIWEDPEYEPTIENFEQAKQTFSKEQLHQCQ</sequence>
<name>A0A1B2M187_9GAMM</name>
<evidence type="ECO:0000313" key="2">
    <source>
        <dbReference type="Proteomes" id="UP000093391"/>
    </source>
</evidence>
<dbReference type="EMBL" id="CP016895">
    <property type="protein sequence ID" value="AOA58964.1"/>
    <property type="molecule type" value="Genomic_DNA"/>
</dbReference>
<protein>
    <submittedName>
        <fullName evidence="1">Uncharacterized protein</fullName>
    </submittedName>
</protein>
<dbReference type="KEGG" id="ala:BFG52_11795"/>
<dbReference type="AlphaFoldDB" id="A0A1B2M187"/>
<dbReference type="RefSeq" id="WP_067556406.1">
    <property type="nucleotide sequence ID" value="NZ_CP016895.1"/>
</dbReference>
<accession>A0A1B2M187</accession>
<dbReference type="Proteomes" id="UP000093391">
    <property type="component" value="Chromosome"/>
</dbReference>
<reference evidence="1 2" key="1">
    <citation type="submission" date="2016-08" db="EMBL/GenBank/DDBJ databases">
        <authorList>
            <person name="Seilhamer J.J."/>
        </authorList>
    </citation>
    <scope>NUCLEOTIDE SEQUENCE [LARGE SCALE GENOMIC DNA]</scope>
    <source>
        <strain evidence="1 2">BRTC-1</strain>
    </source>
</reference>
<proteinExistence type="predicted"/>
<evidence type="ECO:0000313" key="1">
    <source>
        <dbReference type="EMBL" id="AOA58964.1"/>
    </source>
</evidence>
<organism evidence="1 2">
    <name type="scientific">Acinetobacter larvae</name>
    <dbReference type="NCBI Taxonomy" id="1789224"/>
    <lineage>
        <taxon>Bacteria</taxon>
        <taxon>Pseudomonadati</taxon>
        <taxon>Pseudomonadota</taxon>
        <taxon>Gammaproteobacteria</taxon>
        <taxon>Moraxellales</taxon>
        <taxon>Moraxellaceae</taxon>
        <taxon>Acinetobacter</taxon>
    </lineage>
</organism>
<gene>
    <name evidence="1" type="ORF">BFG52_11795</name>
</gene>